<feature type="active site" description="Proton donor" evidence="3">
    <location>
        <position position="87"/>
    </location>
</feature>
<dbReference type="PIRSF" id="PIRSF006156">
    <property type="entry name" value="YafQ"/>
    <property type="match status" value="1"/>
</dbReference>
<keyword evidence="1" id="KW-1277">Toxin-antitoxin system</keyword>
<dbReference type="InterPro" id="IPR007712">
    <property type="entry name" value="RelE/ParE_toxin"/>
</dbReference>
<dbReference type="GO" id="GO:0006402">
    <property type="term" value="P:mRNA catabolic process"/>
    <property type="evidence" value="ECO:0007669"/>
    <property type="project" value="TreeGrafter"/>
</dbReference>
<dbReference type="InterPro" id="IPR004386">
    <property type="entry name" value="Toxin_YafQ-like"/>
</dbReference>
<evidence type="ECO:0000256" key="3">
    <source>
        <dbReference type="PIRSR" id="PIRSR006156-1"/>
    </source>
</evidence>
<reference evidence="4 5" key="1">
    <citation type="submission" date="2019-07" db="EMBL/GenBank/DDBJ databases">
        <title>Complete Genome Sequence of Leptotrichia trevisanii Strain JMUB3870.</title>
        <authorList>
            <person name="Watanabe S."/>
            <person name="Cui L."/>
        </authorList>
    </citation>
    <scope>NUCLEOTIDE SEQUENCE [LARGE SCALE GENOMIC DNA]</scope>
    <source>
        <strain evidence="4 5">JMUB3870</strain>
    </source>
</reference>
<dbReference type="Proteomes" id="UP000422644">
    <property type="component" value="Chromosome"/>
</dbReference>
<dbReference type="PANTHER" id="PTHR40588:SF1">
    <property type="entry name" value="MRNA INTERFERASE TOXIN YAFQ"/>
    <property type="match status" value="1"/>
</dbReference>
<dbReference type="GO" id="GO:0004521">
    <property type="term" value="F:RNA endonuclease activity"/>
    <property type="evidence" value="ECO:0007669"/>
    <property type="project" value="TreeGrafter"/>
</dbReference>
<dbReference type="NCBIfam" id="TIGR02385">
    <property type="entry name" value="RelE_StbE"/>
    <property type="match status" value="1"/>
</dbReference>
<name>A0A510JZ30_9FUSO</name>
<comment type="similarity">
    <text evidence="2">Belongs to the RelE toxin family. YafQ subfamily.</text>
</comment>
<gene>
    <name evidence="4" type="ORF">JMUB3870_0767</name>
</gene>
<evidence type="ECO:0000313" key="4">
    <source>
        <dbReference type="EMBL" id="BBM44649.1"/>
    </source>
</evidence>
<dbReference type="GO" id="GO:0006415">
    <property type="term" value="P:translational termination"/>
    <property type="evidence" value="ECO:0007669"/>
    <property type="project" value="TreeGrafter"/>
</dbReference>
<sequence length="91" mass="10993">MKLTIKTTKRFDKDLKKLKKRKYDLILLAQVINKLSDSEILPEKYRDHCLTGDYKGFREYHIQTDWLLIYKIEKNILVLTLLRTRTHSDLL</sequence>
<dbReference type="FunFam" id="3.30.2310.20:FF:000003">
    <property type="entry name" value="Type II toxin-antitoxin system YafQ family toxin"/>
    <property type="match status" value="1"/>
</dbReference>
<dbReference type="EMBL" id="AP019831">
    <property type="protein sequence ID" value="BBM44649.1"/>
    <property type="molecule type" value="Genomic_DNA"/>
</dbReference>
<proteinExistence type="inferred from homology"/>
<dbReference type="PANTHER" id="PTHR40588">
    <property type="entry name" value="MRNA INTERFERASE TOXIN YAFQ"/>
    <property type="match status" value="1"/>
</dbReference>
<dbReference type="InterPro" id="IPR035093">
    <property type="entry name" value="RelE/ParE_toxin_dom_sf"/>
</dbReference>
<keyword evidence="5" id="KW-1185">Reference proteome</keyword>
<dbReference type="Gene3D" id="3.30.2310.20">
    <property type="entry name" value="RelE-like"/>
    <property type="match status" value="1"/>
</dbReference>
<evidence type="ECO:0000256" key="2">
    <source>
        <dbReference type="ARBA" id="ARBA00061366"/>
    </source>
</evidence>
<dbReference type="SUPFAM" id="SSF143011">
    <property type="entry name" value="RelE-like"/>
    <property type="match status" value="1"/>
</dbReference>
<dbReference type="OrthoDB" id="7030467at2"/>
<dbReference type="Pfam" id="PF15738">
    <property type="entry name" value="YafQ_toxin"/>
    <property type="match status" value="1"/>
</dbReference>
<evidence type="ECO:0000256" key="1">
    <source>
        <dbReference type="ARBA" id="ARBA00022649"/>
    </source>
</evidence>
<protein>
    <submittedName>
        <fullName evidence="4">RelE/StbE family addiction module toxin</fullName>
    </submittedName>
</protein>
<organism evidence="4 5">
    <name type="scientific">Leptotrichia trevisanii</name>
    <dbReference type="NCBI Taxonomy" id="109328"/>
    <lineage>
        <taxon>Bacteria</taxon>
        <taxon>Fusobacteriati</taxon>
        <taxon>Fusobacteriota</taxon>
        <taxon>Fusobacteriia</taxon>
        <taxon>Fusobacteriales</taxon>
        <taxon>Leptotrichiaceae</taxon>
        <taxon>Leptotrichia</taxon>
    </lineage>
</organism>
<accession>A0A510JZ30</accession>
<evidence type="ECO:0000313" key="5">
    <source>
        <dbReference type="Proteomes" id="UP000422644"/>
    </source>
</evidence>
<dbReference type="AlphaFoldDB" id="A0A510JZ30"/>
<dbReference type="RefSeq" id="WP_026749495.1">
    <property type="nucleotide sequence ID" value="NZ_AP019831.1"/>
</dbReference>